<accession>A0ABW8NKN5</accession>
<dbReference type="InterPro" id="IPR002657">
    <property type="entry name" value="BilAc:Na_symport/Acr3"/>
</dbReference>
<keyword evidence="7" id="KW-1185">Reference proteome</keyword>
<dbReference type="Proteomes" id="UP001620597">
    <property type="component" value="Unassembled WGS sequence"/>
</dbReference>
<dbReference type="Pfam" id="PF01758">
    <property type="entry name" value="SBF"/>
    <property type="match status" value="1"/>
</dbReference>
<evidence type="ECO:0000256" key="5">
    <source>
        <dbReference type="SAM" id="Phobius"/>
    </source>
</evidence>
<feature type="transmembrane region" description="Helical" evidence="5">
    <location>
        <begin position="38"/>
        <end position="61"/>
    </location>
</feature>
<dbReference type="RefSeq" id="WP_416206564.1">
    <property type="nucleotide sequence ID" value="NZ_JBBKTX010000017.1"/>
</dbReference>
<proteinExistence type="predicted"/>
<keyword evidence="3 5" id="KW-1133">Transmembrane helix</keyword>
<dbReference type="InterPro" id="IPR004710">
    <property type="entry name" value="Bilac:Na_transpt"/>
</dbReference>
<feature type="transmembrane region" description="Helical" evidence="5">
    <location>
        <begin position="141"/>
        <end position="165"/>
    </location>
</feature>
<organism evidence="6 7">
    <name type="scientific">Oceanobacter antarcticus</name>
    <dbReference type="NCBI Taxonomy" id="3133425"/>
    <lineage>
        <taxon>Bacteria</taxon>
        <taxon>Pseudomonadati</taxon>
        <taxon>Pseudomonadota</taxon>
        <taxon>Gammaproteobacteria</taxon>
        <taxon>Oceanospirillales</taxon>
        <taxon>Oceanospirillaceae</taxon>
        <taxon>Oceanobacter</taxon>
    </lineage>
</organism>
<sequence>MQPMVSQVVLPVVLALIMFAMGLGLTRQHFIAVLRQPMVALLGLALQMVLLPLIALTIILIFDLPLIAGAGLYLVALCPGGATSNLLTLLARGNVALSICLTAMTSMLVPFTLPWLFSVYMQAEGAEMSQFGLPLGLMTKQLIVVTLVPVLLGMAIRHFFAALAVRVEKHIKTVATLAMLAVIGLLLASNWALLETMFSISGAAVVTLSLSSLLLAWSVARQLQLSQADSRTIALEVGVQNAGTAMMVALSLLHQPELAMVPLMYGLLMNIPAFGFIGWVTRQGDSVPQEQEQQQAG</sequence>
<name>A0ABW8NKN5_9GAMM</name>
<dbReference type="PANTHER" id="PTHR10361:SF24">
    <property type="entry name" value="P3 PROTEIN"/>
    <property type="match status" value="1"/>
</dbReference>
<evidence type="ECO:0000313" key="7">
    <source>
        <dbReference type="Proteomes" id="UP001620597"/>
    </source>
</evidence>
<protein>
    <submittedName>
        <fullName evidence="6">Bile acid:sodium symporter family protein</fullName>
    </submittedName>
</protein>
<feature type="transmembrane region" description="Helical" evidence="5">
    <location>
        <begin position="232"/>
        <end position="253"/>
    </location>
</feature>
<keyword evidence="4 5" id="KW-0472">Membrane</keyword>
<keyword evidence="2 5" id="KW-0812">Transmembrane</keyword>
<evidence type="ECO:0000256" key="1">
    <source>
        <dbReference type="ARBA" id="ARBA00004141"/>
    </source>
</evidence>
<comment type="subcellular location">
    <subcellularLocation>
        <location evidence="1">Membrane</location>
        <topology evidence="1">Multi-pass membrane protein</topology>
    </subcellularLocation>
</comment>
<gene>
    <name evidence="6" type="ORF">WG929_14065</name>
</gene>
<reference evidence="6 7" key="1">
    <citation type="submission" date="2024-03" db="EMBL/GenBank/DDBJ databases">
        <title>High-quality draft genome sequence of Oceanobacter sp. wDCs-4.</title>
        <authorList>
            <person name="Dong C."/>
        </authorList>
    </citation>
    <scope>NUCLEOTIDE SEQUENCE [LARGE SCALE GENOMIC DNA]</scope>
    <source>
        <strain evidence="7">wDCs-4</strain>
    </source>
</reference>
<evidence type="ECO:0000256" key="3">
    <source>
        <dbReference type="ARBA" id="ARBA00022989"/>
    </source>
</evidence>
<dbReference type="InterPro" id="IPR038770">
    <property type="entry name" value="Na+/solute_symporter_sf"/>
</dbReference>
<feature type="transmembrane region" description="Helical" evidence="5">
    <location>
        <begin position="177"/>
        <end position="194"/>
    </location>
</feature>
<feature type="transmembrane region" description="Helical" evidence="5">
    <location>
        <begin position="95"/>
        <end position="121"/>
    </location>
</feature>
<feature type="transmembrane region" description="Helical" evidence="5">
    <location>
        <begin position="259"/>
        <end position="280"/>
    </location>
</feature>
<dbReference type="PANTHER" id="PTHR10361">
    <property type="entry name" value="SODIUM-BILE ACID COTRANSPORTER"/>
    <property type="match status" value="1"/>
</dbReference>
<feature type="transmembrane region" description="Helical" evidence="5">
    <location>
        <begin position="200"/>
        <end position="220"/>
    </location>
</feature>
<feature type="transmembrane region" description="Helical" evidence="5">
    <location>
        <begin position="6"/>
        <end position="26"/>
    </location>
</feature>
<feature type="transmembrane region" description="Helical" evidence="5">
    <location>
        <begin position="67"/>
        <end position="88"/>
    </location>
</feature>
<evidence type="ECO:0000256" key="2">
    <source>
        <dbReference type="ARBA" id="ARBA00022692"/>
    </source>
</evidence>
<comment type="caution">
    <text evidence="6">The sequence shown here is derived from an EMBL/GenBank/DDBJ whole genome shotgun (WGS) entry which is preliminary data.</text>
</comment>
<evidence type="ECO:0000256" key="4">
    <source>
        <dbReference type="ARBA" id="ARBA00023136"/>
    </source>
</evidence>
<dbReference type="Gene3D" id="1.20.1530.20">
    <property type="match status" value="1"/>
</dbReference>
<evidence type="ECO:0000313" key="6">
    <source>
        <dbReference type="EMBL" id="MFK4753537.1"/>
    </source>
</evidence>
<dbReference type="EMBL" id="JBBKTX010000017">
    <property type="protein sequence ID" value="MFK4753537.1"/>
    <property type="molecule type" value="Genomic_DNA"/>
</dbReference>